<keyword evidence="5 8" id="KW-0732">Signal</keyword>
<dbReference type="SMART" id="SM01110">
    <property type="entry name" value="Cutinase"/>
    <property type="match status" value="1"/>
</dbReference>
<feature type="chain" id="PRO_5039750960" description="Cutinase" evidence="8">
    <location>
        <begin position="20"/>
        <end position="215"/>
    </location>
</feature>
<sequence precursor="true">MLAALTTALTAVVAPIVVAPSMIGAATAASCPPAEVVFARGRMEPPGPGQVGAAFVNALRTLRGPNISLYPVKYPADTQVDMGANDMSRRVQWMMRNCPRTKLVLGGYSLGAAATDLVLAMPISAFTFNSPLPAGSERHVAAVALFGNGANWAAPITLLNPAYRNRTIDLCHSDDPVCNPSSPYNWRAGWQDHLAPGYIRSGMVAQAARFVSARL</sequence>
<dbReference type="OrthoDB" id="3690529at2"/>
<evidence type="ECO:0000313" key="9">
    <source>
        <dbReference type="EMBL" id="CRZ16028.1"/>
    </source>
</evidence>
<evidence type="ECO:0000256" key="8">
    <source>
        <dbReference type="RuleBase" id="RU361263"/>
    </source>
</evidence>
<evidence type="ECO:0000256" key="6">
    <source>
        <dbReference type="ARBA" id="ARBA00022801"/>
    </source>
</evidence>
<dbReference type="EMBL" id="CWKH01000001">
    <property type="protein sequence ID" value="CRZ16028.1"/>
    <property type="molecule type" value="Genomic_DNA"/>
</dbReference>
<reference evidence="10" key="1">
    <citation type="submission" date="2015-07" db="EMBL/GenBank/DDBJ databases">
        <authorList>
            <person name="Urmite Genomes"/>
        </authorList>
    </citation>
    <scope>NUCLEOTIDE SEQUENCE [LARGE SCALE GENOMIC DNA]</scope>
    <source>
        <strain evidence="10">type strain: ATCC 49404</strain>
    </source>
</reference>
<dbReference type="GO" id="GO:0005576">
    <property type="term" value="C:extracellular region"/>
    <property type="evidence" value="ECO:0007669"/>
    <property type="project" value="UniProtKB-SubCell"/>
</dbReference>
<comment type="function">
    <text evidence="8">Catalyzes the hydrolysis of complex carboxylic polyesters found in the cell wall of plants. Degrades cutin, a macromolecule that forms the structure of the plant cuticle.</text>
</comment>
<keyword evidence="4 8" id="KW-0964">Secreted</keyword>
<dbReference type="PANTHER" id="PTHR33630">
    <property type="entry name" value="CUTINASE RV1984C-RELATED-RELATED"/>
    <property type="match status" value="1"/>
</dbReference>
<accession>A0A0H5RPZ5</accession>
<keyword evidence="7" id="KW-1015">Disulfide bond</keyword>
<dbReference type="SUPFAM" id="SSF53474">
    <property type="entry name" value="alpha/beta-Hydrolases"/>
    <property type="match status" value="1"/>
</dbReference>
<dbReference type="InterPro" id="IPR043580">
    <property type="entry name" value="CUTINASE_1"/>
</dbReference>
<name>A0A0H5RPZ5_9MYCO</name>
<dbReference type="RefSeq" id="WP_090514907.1">
    <property type="nucleotide sequence ID" value="NZ_CWKH01000001.1"/>
</dbReference>
<dbReference type="AlphaFoldDB" id="A0A0H5RPZ5"/>
<dbReference type="InterPro" id="IPR000675">
    <property type="entry name" value="Cutinase/axe"/>
</dbReference>
<evidence type="ECO:0000256" key="5">
    <source>
        <dbReference type="ARBA" id="ARBA00022729"/>
    </source>
</evidence>
<evidence type="ECO:0000313" key="10">
    <source>
        <dbReference type="Proteomes" id="UP000199147"/>
    </source>
</evidence>
<protein>
    <recommendedName>
        <fullName evidence="8">Cutinase</fullName>
        <ecNumber evidence="8">3.1.1.-</ecNumber>
    </recommendedName>
</protein>
<dbReference type="Gene3D" id="3.40.50.1820">
    <property type="entry name" value="alpha/beta hydrolase"/>
    <property type="match status" value="1"/>
</dbReference>
<gene>
    <name evidence="9" type="ORF">BN2156_02892</name>
</gene>
<organism evidence="9 10">
    <name type="scientific">Mycolicibacterium neworleansense</name>
    <dbReference type="NCBI Taxonomy" id="146018"/>
    <lineage>
        <taxon>Bacteria</taxon>
        <taxon>Bacillati</taxon>
        <taxon>Actinomycetota</taxon>
        <taxon>Actinomycetes</taxon>
        <taxon>Mycobacteriales</taxon>
        <taxon>Mycobacteriaceae</taxon>
        <taxon>Mycolicibacterium</taxon>
    </lineage>
</organism>
<evidence type="ECO:0000256" key="7">
    <source>
        <dbReference type="ARBA" id="ARBA00023157"/>
    </source>
</evidence>
<dbReference type="EC" id="3.1.1.-" evidence="8"/>
<evidence type="ECO:0000256" key="3">
    <source>
        <dbReference type="ARBA" id="ARBA00022487"/>
    </source>
</evidence>
<comment type="subcellular location">
    <subcellularLocation>
        <location evidence="1 8">Secreted</location>
    </subcellularLocation>
</comment>
<keyword evidence="10" id="KW-1185">Reference proteome</keyword>
<dbReference type="Pfam" id="PF01083">
    <property type="entry name" value="Cutinase"/>
    <property type="match status" value="1"/>
</dbReference>
<dbReference type="GO" id="GO:0052689">
    <property type="term" value="F:carboxylic ester hydrolase activity"/>
    <property type="evidence" value="ECO:0007669"/>
    <property type="project" value="UniProtKB-KW"/>
</dbReference>
<dbReference type="PANTHER" id="PTHR33630:SF9">
    <property type="entry name" value="CUTINASE 4"/>
    <property type="match status" value="1"/>
</dbReference>
<evidence type="ECO:0000256" key="2">
    <source>
        <dbReference type="ARBA" id="ARBA00007534"/>
    </source>
</evidence>
<feature type="signal peptide" evidence="8">
    <location>
        <begin position="1"/>
        <end position="19"/>
    </location>
</feature>
<keyword evidence="6 8" id="KW-0378">Hydrolase</keyword>
<dbReference type="InterPro" id="IPR029058">
    <property type="entry name" value="AB_hydrolase_fold"/>
</dbReference>
<proteinExistence type="inferred from homology"/>
<keyword evidence="3 8" id="KW-0719">Serine esterase</keyword>
<dbReference type="STRING" id="146018.BN2156_02892"/>
<comment type="similarity">
    <text evidence="2 8">Belongs to the cutinase family.</text>
</comment>
<evidence type="ECO:0000256" key="1">
    <source>
        <dbReference type="ARBA" id="ARBA00004613"/>
    </source>
</evidence>
<dbReference type="Proteomes" id="UP000199147">
    <property type="component" value="Unassembled WGS sequence"/>
</dbReference>
<dbReference type="PROSITE" id="PS00155">
    <property type="entry name" value="CUTINASE_1"/>
    <property type="match status" value="1"/>
</dbReference>
<evidence type="ECO:0000256" key="4">
    <source>
        <dbReference type="ARBA" id="ARBA00022525"/>
    </source>
</evidence>